<dbReference type="CDD" id="cd05235">
    <property type="entry name" value="SDR_e1"/>
    <property type="match status" value="1"/>
</dbReference>
<dbReference type="EMBL" id="MU004186">
    <property type="protein sequence ID" value="KAF2497523.1"/>
    <property type="molecule type" value="Genomic_DNA"/>
</dbReference>
<evidence type="ECO:0000256" key="13">
    <source>
        <dbReference type="ARBA" id="ARBA00029454"/>
    </source>
</evidence>
<dbReference type="PROSITE" id="PS50075">
    <property type="entry name" value="CARRIER"/>
    <property type="match status" value="1"/>
</dbReference>
<name>A0A6A6R113_9PEZI</name>
<dbReference type="UniPathway" id="UPA00033">
    <property type="reaction ID" value="UER00032"/>
</dbReference>
<keyword evidence="10" id="KW-0521">NADP</keyword>
<reference evidence="20" key="1">
    <citation type="journal article" date="2020" name="Stud. Mycol.">
        <title>101 Dothideomycetes genomes: a test case for predicting lifestyles and emergence of pathogens.</title>
        <authorList>
            <person name="Haridas S."/>
            <person name="Albert R."/>
            <person name="Binder M."/>
            <person name="Bloem J."/>
            <person name="Labutti K."/>
            <person name="Salamov A."/>
            <person name="Andreopoulos B."/>
            <person name="Baker S."/>
            <person name="Barry K."/>
            <person name="Bills G."/>
            <person name="Bluhm B."/>
            <person name="Cannon C."/>
            <person name="Castanera R."/>
            <person name="Culley D."/>
            <person name="Daum C."/>
            <person name="Ezra D."/>
            <person name="Gonzalez J."/>
            <person name="Henrissat B."/>
            <person name="Kuo A."/>
            <person name="Liang C."/>
            <person name="Lipzen A."/>
            <person name="Lutzoni F."/>
            <person name="Magnuson J."/>
            <person name="Mondo S."/>
            <person name="Nolan M."/>
            <person name="Ohm R."/>
            <person name="Pangilinan J."/>
            <person name="Park H.-J."/>
            <person name="Ramirez L."/>
            <person name="Alfaro M."/>
            <person name="Sun H."/>
            <person name="Tritt A."/>
            <person name="Yoshinaga Y."/>
            <person name="Zwiers L.-H."/>
            <person name="Turgeon B."/>
            <person name="Goodwin S."/>
            <person name="Spatafora J."/>
            <person name="Crous P."/>
            <person name="Grigoriev I."/>
        </authorList>
    </citation>
    <scope>NUCLEOTIDE SEQUENCE</scope>
    <source>
        <strain evidence="20">CBS 269.34</strain>
    </source>
</reference>
<feature type="domain" description="Carrier" evidence="19">
    <location>
        <begin position="632"/>
        <end position="711"/>
    </location>
</feature>
<dbReference type="Gene3D" id="1.10.1200.10">
    <property type="entry name" value="ACP-like"/>
    <property type="match status" value="1"/>
</dbReference>
<dbReference type="InterPro" id="IPR036736">
    <property type="entry name" value="ACP-like_sf"/>
</dbReference>
<keyword evidence="21" id="KW-1185">Reference proteome</keyword>
<evidence type="ECO:0000259" key="19">
    <source>
        <dbReference type="PROSITE" id="PS50075"/>
    </source>
</evidence>
<keyword evidence="8" id="KW-0597">Phosphoprotein</keyword>
<dbReference type="InterPro" id="IPR010071">
    <property type="entry name" value="AA_adenyl_dom"/>
</dbReference>
<dbReference type="Pfam" id="PF07993">
    <property type="entry name" value="NAD_binding_4"/>
    <property type="match status" value="1"/>
</dbReference>
<comment type="catalytic activity">
    <reaction evidence="17">
        <text>(S)-2-amino-6-oxohexanoate + NAD(+) + H2O = L-2-aminoadipate + NADH + 2 H(+)</text>
        <dbReference type="Rhea" id="RHEA:12308"/>
        <dbReference type="ChEBI" id="CHEBI:15377"/>
        <dbReference type="ChEBI" id="CHEBI:15378"/>
        <dbReference type="ChEBI" id="CHEBI:57540"/>
        <dbReference type="ChEBI" id="CHEBI:57945"/>
        <dbReference type="ChEBI" id="CHEBI:58321"/>
        <dbReference type="ChEBI" id="CHEBI:58672"/>
        <dbReference type="EC" id="1.2.1.31"/>
    </reaction>
</comment>
<dbReference type="EC" id="1.2.1.31" evidence="6"/>
<dbReference type="NCBIfam" id="TIGR01733">
    <property type="entry name" value="AA-adenyl-dom"/>
    <property type="match status" value="1"/>
</dbReference>
<dbReference type="InterPro" id="IPR010080">
    <property type="entry name" value="Thioester_reductase-like_dom"/>
</dbReference>
<dbReference type="InterPro" id="IPR009081">
    <property type="entry name" value="PP-bd_ACP"/>
</dbReference>
<dbReference type="InterPro" id="IPR036291">
    <property type="entry name" value="NAD(P)-bd_dom_sf"/>
</dbReference>
<evidence type="ECO:0000256" key="2">
    <source>
        <dbReference type="ARBA" id="ARBA00003499"/>
    </source>
</evidence>
<dbReference type="InterPro" id="IPR042099">
    <property type="entry name" value="ANL_N_sf"/>
</dbReference>
<dbReference type="PIRSF" id="PIRSF001617">
    <property type="entry name" value="Alpha-AR"/>
    <property type="match status" value="1"/>
</dbReference>
<evidence type="ECO:0000256" key="8">
    <source>
        <dbReference type="ARBA" id="ARBA00022553"/>
    </source>
</evidence>
<dbReference type="InterPro" id="IPR000873">
    <property type="entry name" value="AMP-dep_synth/lig_dom"/>
</dbReference>
<dbReference type="NCBIfam" id="TIGR01746">
    <property type="entry name" value="Thioester-redct"/>
    <property type="match status" value="1"/>
</dbReference>
<dbReference type="SMART" id="SM00823">
    <property type="entry name" value="PKS_PP"/>
    <property type="match status" value="1"/>
</dbReference>
<comment type="function">
    <text evidence="2">Catalyzes the activation of alpha-aminoadipate by ATP-dependent adenylation and the reduction of activated alpha-aminoadipate by NADPH. The activated alpha-aminoadipate is bound to the phosphopantheinyl group of the enzyme itself before it is reduced to (S)-2-amino-6-oxohexanoate.</text>
</comment>
<evidence type="ECO:0000256" key="3">
    <source>
        <dbReference type="ARBA" id="ARBA00004827"/>
    </source>
</evidence>
<evidence type="ECO:0000256" key="15">
    <source>
        <dbReference type="ARBA" id="ARBA00032195"/>
    </source>
</evidence>
<evidence type="ECO:0000256" key="1">
    <source>
        <dbReference type="ARBA" id="ARBA00001957"/>
    </source>
</evidence>
<dbReference type="Pfam" id="PF00501">
    <property type="entry name" value="AMP-binding"/>
    <property type="match status" value="1"/>
</dbReference>
<dbReference type="InterPro" id="IPR014397">
    <property type="entry name" value="Lys2"/>
</dbReference>
<dbReference type="PROSITE" id="PS00455">
    <property type="entry name" value="AMP_BINDING"/>
    <property type="match status" value="1"/>
</dbReference>
<dbReference type="GO" id="GO:0019878">
    <property type="term" value="P:lysine biosynthetic process via aminoadipic acid"/>
    <property type="evidence" value="ECO:0007669"/>
    <property type="project" value="UniProtKB-UniPathway"/>
</dbReference>
<evidence type="ECO:0000256" key="6">
    <source>
        <dbReference type="ARBA" id="ARBA00013073"/>
    </source>
</evidence>
<keyword evidence="9" id="KW-0028">Amino-acid biosynthesis</keyword>
<evidence type="ECO:0000256" key="12">
    <source>
        <dbReference type="ARBA" id="ARBA00023154"/>
    </source>
</evidence>
<dbReference type="Pfam" id="PF00550">
    <property type="entry name" value="PP-binding"/>
    <property type="match status" value="1"/>
</dbReference>
<dbReference type="FunFam" id="3.40.50.720:FF:000787">
    <property type="entry name" value="L-2-aminoadipate reductase"/>
    <property type="match status" value="1"/>
</dbReference>
<dbReference type="SUPFAM" id="SSF47336">
    <property type="entry name" value="ACP-like"/>
    <property type="match status" value="1"/>
</dbReference>
<evidence type="ECO:0000256" key="11">
    <source>
        <dbReference type="ARBA" id="ARBA00023002"/>
    </source>
</evidence>
<evidence type="ECO:0000313" key="20">
    <source>
        <dbReference type="EMBL" id="KAF2497523.1"/>
    </source>
</evidence>
<evidence type="ECO:0000256" key="16">
    <source>
        <dbReference type="ARBA" id="ARBA00048260"/>
    </source>
</evidence>
<evidence type="ECO:0000256" key="9">
    <source>
        <dbReference type="ARBA" id="ARBA00022605"/>
    </source>
</evidence>
<dbReference type="Gene3D" id="3.40.50.720">
    <property type="entry name" value="NAD(P)-binding Rossmann-like Domain"/>
    <property type="match status" value="1"/>
</dbReference>
<keyword evidence="7" id="KW-0596">Phosphopantetheine</keyword>
<dbReference type="InterPro" id="IPR013120">
    <property type="entry name" value="FAR_NAD-bd"/>
</dbReference>
<organism evidence="20 21">
    <name type="scientific">Lophium mytilinum</name>
    <dbReference type="NCBI Taxonomy" id="390894"/>
    <lineage>
        <taxon>Eukaryota</taxon>
        <taxon>Fungi</taxon>
        <taxon>Dikarya</taxon>
        <taxon>Ascomycota</taxon>
        <taxon>Pezizomycotina</taxon>
        <taxon>Dothideomycetes</taxon>
        <taxon>Pleosporomycetidae</taxon>
        <taxon>Mytilinidiales</taxon>
        <taxon>Mytilinidiaceae</taxon>
        <taxon>Lophium</taxon>
    </lineage>
</organism>
<comment type="similarity">
    <text evidence="13">Belongs to the NRP synthetase family.</text>
</comment>
<comment type="catalytic activity">
    <reaction evidence="16">
        <text>(S)-2-amino-6-oxohexanoate + AMP + diphosphate + NADP(+) = L-2-aminoadipate + ATP + NADPH + H(+)</text>
        <dbReference type="Rhea" id="RHEA:46936"/>
        <dbReference type="ChEBI" id="CHEBI:15378"/>
        <dbReference type="ChEBI" id="CHEBI:30616"/>
        <dbReference type="ChEBI" id="CHEBI:33019"/>
        <dbReference type="ChEBI" id="CHEBI:57783"/>
        <dbReference type="ChEBI" id="CHEBI:58321"/>
        <dbReference type="ChEBI" id="CHEBI:58349"/>
        <dbReference type="ChEBI" id="CHEBI:58672"/>
        <dbReference type="ChEBI" id="CHEBI:456215"/>
        <dbReference type="EC" id="1.2.1.95"/>
    </reaction>
</comment>
<evidence type="ECO:0000256" key="10">
    <source>
        <dbReference type="ARBA" id="ARBA00022857"/>
    </source>
</evidence>
<accession>A0A6A6R113</accession>
<dbReference type="NCBIfam" id="TIGR03443">
    <property type="entry name" value="alpha_am_amid"/>
    <property type="match status" value="1"/>
</dbReference>
<keyword evidence="11" id="KW-0560">Oxidoreductase</keyword>
<comment type="similarity">
    <text evidence="4">Belongs to the ATP-dependent AMP-binding enzyme family.</text>
</comment>
<dbReference type="SUPFAM" id="SSF56801">
    <property type="entry name" value="Acetyl-CoA synthetase-like"/>
    <property type="match status" value="1"/>
</dbReference>
<comment type="catalytic activity">
    <reaction evidence="18">
        <text>(S)-2-amino-6-oxohexanoate + NADP(+) + H2O = L-2-aminoadipate + NADPH + 2 H(+)</text>
        <dbReference type="Rhea" id="RHEA:12304"/>
        <dbReference type="ChEBI" id="CHEBI:15377"/>
        <dbReference type="ChEBI" id="CHEBI:15378"/>
        <dbReference type="ChEBI" id="CHEBI:57783"/>
        <dbReference type="ChEBI" id="CHEBI:58321"/>
        <dbReference type="ChEBI" id="CHEBI:58349"/>
        <dbReference type="ChEBI" id="CHEBI:58672"/>
        <dbReference type="EC" id="1.2.1.31"/>
    </reaction>
</comment>
<evidence type="ECO:0000256" key="5">
    <source>
        <dbReference type="ARBA" id="ARBA00012913"/>
    </source>
</evidence>
<proteinExistence type="inferred from homology"/>
<protein>
    <recommendedName>
        <fullName evidence="15">Alpha-aminoadipate reductase</fullName>
        <ecNumber evidence="6">1.2.1.31</ecNumber>
        <ecNumber evidence="5">1.2.1.95</ecNumber>
    </recommendedName>
    <alternativeName>
        <fullName evidence="14">L-aminoadipate-semialdehyde dehydrogenase</fullName>
    </alternativeName>
</protein>
<dbReference type="PANTHER" id="PTHR44845:SF1">
    <property type="entry name" value="L-2-AMINOADIPATE REDUCTASE"/>
    <property type="match status" value="1"/>
</dbReference>
<dbReference type="InterPro" id="IPR020845">
    <property type="entry name" value="AMP-binding_CS"/>
</dbReference>
<dbReference type="OrthoDB" id="329835at2759"/>
<keyword evidence="12" id="KW-0457">Lysine biosynthesis</keyword>
<evidence type="ECO:0000256" key="17">
    <source>
        <dbReference type="ARBA" id="ARBA00048414"/>
    </source>
</evidence>
<dbReference type="Gene3D" id="3.40.50.12780">
    <property type="entry name" value="N-terminal domain of ligase-like"/>
    <property type="match status" value="1"/>
</dbReference>
<evidence type="ECO:0000256" key="4">
    <source>
        <dbReference type="ARBA" id="ARBA00006432"/>
    </source>
</evidence>
<dbReference type="GO" id="GO:0004043">
    <property type="term" value="F:L-aminoadipate-semialdehyde dehydrogenase [NAD(P)+] activity"/>
    <property type="evidence" value="ECO:0007669"/>
    <property type="project" value="UniProtKB-EC"/>
</dbReference>
<dbReference type="Gene3D" id="3.30.300.30">
    <property type="match status" value="1"/>
</dbReference>
<dbReference type="InterPro" id="IPR020806">
    <property type="entry name" value="PKS_PP-bd"/>
</dbReference>
<dbReference type="AlphaFoldDB" id="A0A6A6R113"/>
<comment type="cofactor">
    <cofactor evidence="1">
        <name>pantetheine 4'-phosphate</name>
        <dbReference type="ChEBI" id="CHEBI:47942"/>
    </cofactor>
</comment>
<dbReference type="SUPFAM" id="SSF51735">
    <property type="entry name" value="NAD(P)-binding Rossmann-fold domains"/>
    <property type="match status" value="1"/>
</dbReference>
<gene>
    <name evidence="20" type="ORF">BU16DRAFT_482555</name>
</gene>
<dbReference type="EC" id="1.2.1.95" evidence="5"/>
<dbReference type="Proteomes" id="UP000799750">
    <property type="component" value="Unassembled WGS sequence"/>
</dbReference>
<dbReference type="PANTHER" id="PTHR44845">
    <property type="entry name" value="CARRIER DOMAIN-CONTAINING PROTEIN"/>
    <property type="match status" value="1"/>
</dbReference>
<sequence>MAMESGPVLPDPTADLYWSDFKGSIFDIFGRNAQGQYAERTCVVETASSSSPQREFTYKQIYRASAILATHFVERGIQRGDVVMIFAHRGVDLVVAIMAALAAGATFSVLDPLYPPDRQCIYLEVSQPRALVVIDKATQEAGPLSEQVRSYISEHLDLRTEVPGLRLADDGTVVGGQVNEQDCLDEQQKLDTFTPVVVGPDSTPTLSFTSGSEGRPKGVRGRHFSLTHYFPWMAERFGLSDNDRFTMLSGIAHDPIQRDIFTPLFLGAQLLVPSKEDIQHEKLAEWMRKYKPTVTHLTPAMGQILVGGAAAIFESLHHSFFVGDLLIKRDCRRLQELAPNVRIVNMYGTTETQRAVSYYELPSRNDSPDFLDTMPEVIPAGRGMNNVQLLVVDREDRTKICKVGQSGEIYVRAGGLAEEYLGLPDLTSEKFVKNWFVDNEKWVKEDNVKAAENPAPWREFWKGPRDRLYRSGDLGYYDEHGNVHCSGRVDSQVKIRGFRIELGEIDSHLAAHPLVRENVTLLKRDAYEEPTLVSYIVPEMKRWYQWLEDHGRIDDSTDTSMVGMLKRFKFLRDDVREHLKKKLPAYAVPSVLVPLSRFPLNPNGKIDRPALPFPEPGQLAAAGARRPSQLGKALTPTEKAVAEIWANLIRGVNPDSIGGSDSFFDLGGHSIIAQQMLMAVRKKWRDIDVPMSIIFQYPTLRGFSANVDQALDPVGLRLDVGEAVDDDPEDEDYSADARDLSKQLIEKFEARDLDPTKEHTVFLTGATGFLGAFILQDLLSRKSPTVKVVALVRAKDGEAALSRITDICQAYGIWDVWSNNWKSRLECLPGDLEKANFGLAPDVWNRLADTVDVVIHNGALVHWVLPYSRLRAPNVLSTMTILSLCATGKAKQLGFVSSTSVLDNEHYIKVSEQSIAEGGAGVSEADDLEGSRKGLGSGYGQSKWAAEYLVRAAGKRGLKGCIIRPGYVTGDPEKGTTNTDDFLVRMLKGSIQIGVSIDMNNTVNMVPVTHVARVVVATSFYPPTEPLGVAQVTSHPRLTFNQFTEALAAYGVKKVSYEEWKQKLDDYIREGKEEHALLPLYHFVTGDLPSDTRAPELDDANAAKALKLDAKWTGHDVSKGAAVELQTVEVYLAFLIEVGFLPQPTEKTLPFVRLGDTQKRLLAKLGGRSGK</sequence>
<comment type="pathway">
    <text evidence="3">Amino-acid biosynthesis; L-lysine biosynthesis via AAA pathway; L-lysine from L-alpha-aminoadipate (fungal route): step 1/3.</text>
</comment>
<evidence type="ECO:0000256" key="7">
    <source>
        <dbReference type="ARBA" id="ARBA00022450"/>
    </source>
</evidence>
<evidence type="ECO:0000256" key="14">
    <source>
        <dbReference type="ARBA" id="ARBA00031335"/>
    </source>
</evidence>
<evidence type="ECO:0000313" key="21">
    <source>
        <dbReference type="Proteomes" id="UP000799750"/>
    </source>
</evidence>
<dbReference type="GO" id="GO:0031177">
    <property type="term" value="F:phosphopantetheine binding"/>
    <property type="evidence" value="ECO:0007669"/>
    <property type="project" value="InterPro"/>
</dbReference>
<dbReference type="InterPro" id="IPR045851">
    <property type="entry name" value="AMP-bd_C_sf"/>
</dbReference>
<evidence type="ECO:0000256" key="18">
    <source>
        <dbReference type="ARBA" id="ARBA00049537"/>
    </source>
</evidence>